<dbReference type="Gene3D" id="1.10.3590.10">
    <property type="entry name" value="acid-sensing ion channel 1 domain"/>
    <property type="match status" value="1"/>
</dbReference>
<feature type="non-terminal residue" evidence="1">
    <location>
        <position position="54"/>
    </location>
</feature>
<dbReference type="AlphaFoldDB" id="A0ABD0QN20"/>
<protein>
    <submittedName>
        <fullName evidence="1">Uncharacterized protein</fullName>
    </submittedName>
</protein>
<name>A0ABD0QN20_CIRMR</name>
<accession>A0ABD0QN20</accession>
<dbReference type="EMBL" id="JAMKFB020000008">
    <property type="protein sequence ID" value="KAL0187242.1"/>
    <property type="molecule type" value="Genomic_DNA"/>
</dbReference>
<reference evidence="1 2" key="1">
    <citation type="submission" date="2024-05" db="EMBL/GenBank/DDBJ databases">
        <title>Genome sequencing and assembly of Indian major carp, Cirrhinus mrigala (Hamilton, 1822).</title>
        <authorList>
            <person name="Mohindra V."/>
            <person name="Chowdhury L.M."/>
            <person name="Lal K."/>
            <person name="Jena J.K."/>
        </authorList>
    </citation>
    <scope>NUCLEOTIDE SEQUENCE [LARGE SCALE GENOMIC DNA]</scope>
    <source>
        <strain evidence="1">CM1030</strain>
        <tissue evidence="1">Blood</tissue>
    </source>
</reference>
<comment type="caution">
    <text evidence="1">The sequence shown here is derived from an EMBL/GenBank/DDBJ whole genome shotgun (WGS) entry which is preliminary data.</text>
</comment>
<organism evidence="1 2">
    <name type="scientific">Cirrhinus mrigala</name>
    <name type="common">Mrigala</name>
    <dbReference type="NCBI Taxonomy" id="683832"/>
    <lineage>
        <taxon>Eukaryota</taxon>
        <taxon>Metazoa</taxon>
        <taxon>Chordata</taxon>
        <taxon>Craniata</taxon>
        <taxon>Vertebrata</taxon>
        <taxon>Euteleostomi</taxon>
        <taxon>Actinopterygii</taxon>
        <taxon>Neopterygii</taxon>
        <taxon>Teleostei</taxon>
        <taxon>Ostariophysi</taxon>
        <taxon>Cypriniformes</taxon>
        <taxon>Cyprinidae</taxon>
        <taxon>Labeoninae</taxon>
        <taxon>Labeonini</taxon>
        <taxon>Cirrhinus</taxon>
    </lineage>
</organism>
<evidence type="ECO:0000313" key="2">
    <source>
        <dbReference type="Proteomes" id="UP001529510"/>
    </source>
</evidence>
<gene>
    <name evidence="1" type="ORF">M9458_018912</name>
</gene>
<evidence type="ECO:0000313" key="1">
    <source>
        <dbReference type="EMBL" id="KAL0187242.1"/>
    </source>
</evidence>
<sequence>HEIRDAHLVEESVMEVLKSKADFRSFKPRPFNMWEFYNRTGHDMKDMLLSCQFR</sequence>
<proteinExistence type="predicted"/>
<feature type="non-terminal residue" evidence="1">
    <location>
        <position position="1"/>
    </location>
</feature>
<keyword evidence="2" id="KW-1185">Reference proteome</keyword>
<dbReference type="Proteomes" id="UP001529510">
    <property type="component" value="Unassembled WGS sequence"/>
</dbReference>